<dbReference type="Proteomes" id="UP000783588">
    <property type="component" value="Unassembled WGS sequence"/>
</dbReference>
<accession>A0ABS6EN52</accession>
<evidence type="ECO:0000313" key="2">
    <source>
        <dbReference type="EMBL" id="MBU5489120.1"/>
    </source>
</evidence>
<dbReference type="InterPro" id="IPR010861">
    <property type="entry name" value="DUF1492"/>
</dbReference>
<feature type="coiled-coil region" evidence="1">
    <location>
        <begin position="4"/>
        <end position="41"/>
    </location>
</feature>
<protein>
    <submittedName>
        <fullName evidence="2">DUF1492 domain-containing protein</fullName>
    </submittedName>
</protein>
<reference evidence="2 3" key="1">
    <citation type="submission" date="2021-06" db="EMBL/GenBank/DDBJ databases">
        <authorList>
            <person name="Sun Q."/>
            <person name="Li D."/>
        </authorList>
    </citation>
    <scope>NUCLEOTIDE SEQUENCE [LARGE SCALE GENOMIC DNA]</scope>
    <source>
        <strain evidence="2 3">MSJd-7</strain>
    </source>
</reference>
<gene>
    <name evidence="2" type="ORF">KQI75_00515</name>
</gene>
<dbReference type="Pfam" id="PF07374">
    <property type="entry name" value="DUF1492"/>
    <property type="match status" value="1"/>
</dbReference>
<dbReference type="EMBL" id="JAHLQI010000001">
    <property type="protein sequence ID" value="MBU5489120.1"/>
    <property type="molecule type" value="Genomic_DNA"/>
</dbReference>
<organism evidence="2 3">
    <name type="scientific">Butyricicoccus intestinisimiae</name>
    <dbReference type="NCBI Taxonomy" id="2841509"/>
    <lineage>
        <taxon>Bacteria</taxon>
        <taxon>Bacillati</taxon>
        <taxon>Bacillota</taxon>
        <taxon>Clostridia</taxon>
        <taxon>Eubacteriales</taxon>
        <taxon>Butyricicoccaceae</taxon>
        <taxon>Butyricicoccus</taxon>
    </lineage>
</organism>
<evidence type="ECO:0000313" key="3">
    <source>
        <dbReference type="Proteomes" id="UP000783588"/>
    </source>
</evidence>
<comment type="caution">
    <text evidence="2">The sequence shown here is derived from an EMBL/GenBank/DDBJ whole genome shotgun (WGS) entry which is preliminary data.</text>
</comment>
<evidence type="ECO:0000256" key="1">
    <source>
        <dbReference type="SAM" id="Coils"/>
    </source>
</evidence>
<sequence>MNWVKEAESKLRDYAAKEQSLESVAERIAQLQAEMTCVRSATTDSTAVHGGGNCREDALLNNISERTELERAKQKTAEWVEWVNKALRALTDTDRHLLDVFYINRHKGYVERLCEEMNIEKSQVYNRKNAALRKFTISLYGVTET</sequence>
<keyword evidence="3" id="KW-1185">Reference proteome</keyword>
<dbReference type="RefSeq" id="WP_216468734.1">
    <property type="nucleotide sequence ID" value="NZ_JAHLQI010000001.1"/>
</dbReference>
<keyword evidence="1" id="KW-0175">Coiled coil</keyword>
<proteinExistence type="predicted"/>
<name>A0ABS6EN52_9FIRM</name>